<proteinExistence type="predicted"/>
<dbReference type="OrthoDB" id="9811476at2"/>
<keyword evidence="3 5" id="KW-0456">Lyase</keyword>
<reference evidence="5 6" key="1">
    <citation type="submission" date="2019-03" db="EMBL/GenBank/DDBJ databases">
        <title>Genomic Encyclopedia of Type Strains, Phase IV (KMG-IV): sequencing the most valuable type-strain genomes for metagenomic binning, comparative biology and taxonomic classification.</title>
        <authorList>
            <person name="Goeker M."/>
        </authorList>
    </citation>
    <scope>NUCLEOTIDE SEQUENCE [LARGE SCALE GENOMIC DNA]</scope>
    <source>
        <strain evidence="5 6">DSM 1709</strain>
    </source>
</reference>
<feature type="domain" description="Tryptophan synthase beta chain-like PALP" evidence="4">
    <location>
        <begin position="17"/>
        <end position="302"/>
    </location>
</feature>
<dbReference type="PANTHER" id="PTHR48078">
    <property type="entry name" value="THREONINE DEHYDRATASE, MITOCHONDRIAL-RELATED"/>
    <property type="match status" value="1"/>
</dbReference>
<dbReference type="InterPro" id="IPR001926">
    <property type="entry name" value="TrpB-like_PALP"/>
</dbReference>
<dbReference type="InterPro" id="IPR036052">
    <property type="entry name" value="TrpB-like_PALP_sf"/>
</dbReference>
<dbReference type="RefSeq" id="WP_132647588.1">
    <property type="nucleotide sequence ID" value="NZ_CP181386.1"/>
</dbReference>
<dbReference type="AlphaFoldDB" id="A0A4R2MC37"/>
<evidence type="ECO:0000313" key="5">
    <source>
        <dbReference type="EMBL" id="TCP02127.1"/>
    </source>
</evidence>
<evidence type="ECO:0000313" key="6">
    <source>
        <dbReference type="Proteomes" id="UP000295106"/>
    </source>
</evidence>
<evidence type="ECO:0000256" key="1">
    <source>
        <dbReference type="ARBA" id="ARBA00001933"/>
    </source>
</evidence>
<dbReference type="NCBIfam" id="NF006094">
    <property type="entry name" value="PRK08246.1"/>
    <property type="match status" value="1"/>
</dbReference>
<evidence type="ECO:0000259" key="4">
    <source>
        <dbReference type="Pfam" id="PF00291"/>
    </source>
</evidence>
<comment type="caution">
    <text evidence="5">The sequence shown here is derived from an EMBL/GenBank/DDBJ whole genome shotgun (WGS) entry which is preliminary data.</text>
</comment>
<name>A0A4R2MC37_RUBGE</name>
<dbReference type="GeneID" id="99686260"/>
<dbReference type="GO" id="GO:0003941">
    <property type="term" value="F:L-serine ammonia-lyase activity"/>
    <property type="evidence" value="ECO:0007669"/>
    <property type="project" value="TreeGrafter"/>
</dbReference>
<organism evidence="5 6">
    <name type="scientific">Rubrivivax gelatinosus</name>
    <name type="common">Rhodocyclus gelatinosus</name>
    <name type="synonym">Rhodopseudomonas gelatinosa</name>
    <dbReference type="NCBI Taxonomy" id="28068"/>
    <lineage>
        <taxon>Bacteria</taxon>
        <taxon>Pseudomonadati</taxon>
        <taxon>Pseudomonadota</taxon>
        <taxon>Betaproteobacteria</taxon>
        <taxon>Burkholderiales</taxon>
        <taxon>Sphaerotilaceae</taxon>
        <taxon>Rubrivivax</taxon>
    </lineage>
</organism>
<accession>A0A4R2MC37</accession>
<dbReference type="SUPFAM" id="SSF53686">
    <property type="entry name" value="Tryptophan synthase beta subunit-like PLP-dependent enzymes"/>
    <property type="match status" value="1"/>
</dbReference>
<evidence type="ECO:0000256" key="2">
    <source>
        <dbReference type="ARBA" id="ARBA00022898"/>
    </source>
</evidence>
<evidence type="ECO:0000256" key="3">
    <source>
        <dbReference type="ARBA" id="ARBA00023239"/>
    </source>
</evidence>
<dbReference type="Pfam" id="PF00291">
    <property type="entry name" value="PALP"/>
    <property type="match status" value="1"/>
</dbReference>
<comment type="cofactor">
    <cofactor evidence="1">
        <name>pyridoxal 5'-phosphate</name>
        <dbReference type="ChEBI" id="CHEBI:597326"/>
    </cofactor>
</comment>
<dbReference type="PANTHER" id="PTHR48078:SF6">
    <property type="entry name" value="L-THREONINE DEHYDRATASE CATABOLIC TDCB"/>
    <property type="match status" value="1"/>
</dbReference>
<gene>
    <name evidence="5" type="ORF">EV684_107132</name>
</gene>
<dbReference type="EMBL" id="SLXD01000007">
    <property type="protein sequence ID" value="TCP02127.1"/>
    <property type="molecule type" value="Genomic_DNA"/>
</dbReference>
<dbReference type="GO" id="GO:0006565">
    <property type="term" value="P:L-serine catabolic process"/>
    <property type="evidence" value="ECO:0007669"/>
    <property type="project" value="TreeGrafter"/>
</dbReference>
<dbReference type="Gene3D" id="3.40.50.1100">
    <property type="match status" value="2"/>
</dbReference>
<sequence length="311" mass="31886">MQIPTRDDIAAAAARIAPDVRRTPLWRLPGAALGLDCAEVWLKLEQLQLSGSFKARGMFNRLRSQPVPAAGAIVASGGNAGIAVAAAARALGLPCEVFVPEVSSAAKRAALAVLGARVVVHGAAYADAYAASVERQRETGALVMHAYDQPEVVAGAGTLAAEIEAEAGVPDRLLVSVGGGGLVAGIAAWFEGRTRIEALEPARAPTLHAALAAGEPVDVEVGGVAADSLGARRLGAIAWQVALRHPLVSTLLDDEAIRAAQLRLWRELRLAVEPAAALPLAALWSGAVKPAAHERVAVVVCGANLDPATLG</sequence>
<protein>
    <submittedName>
        <fullName evidence="5">L-threonine ammonia-lyase</fullName>
    </submittedName>
</protein>
<dbReference type="GO" id="GO:0030170">
    <property type="term" value="F:pyridoxal phosphate binding"/>
    <property type="evidence" value="ECO:0007669"/>
    <property type="project" value="InterPro"/>
</dbReference>
<dbReference type="GO" id="GO:0009097">
    <property type="term" value="P:isoleucine biosynthetic process"/>
    <property type="evidence" value="ECO:0007669"/>
    <property type="project" value="TreeGrafter"/>
</dbReference>
<dbReference type="Proteomes" id="UP000295106">
    <property type="component" value="Unassembled WGS sequence"/>
</dbReference>
<keyword evidence="2" id="KW-0663">Pyridoxal phosphate</keyword>
<dbReference type="PROSITE" id="PS00165">
    <property type="entry name" value="DEHYDRATASE_SER_THR"/>
    <property type="match status" value="1"/>
</dbReference>
<dbReference type="InterPro" id="IPR050147">
    <property type="entry name" value="Ser/Thr_Dehydratase"/>
</dbReference>
<dbReference type="InterPro" id="IPR000634">
    <property type="entry name" value="Ser/Thr_deHydtase_PyrdxlP-BS"/>
</dbReference>
<dbReference type="GO" id="GO:0006567">
    <property type="term" value="P:L-threonine catabolic process"/>
    <property type="evidence" value="ECO:0007669"/>
    <property type="project" value="TreeGrafter"/>
</dbReference>
<dbReference type="GO" id="GO:0004794">
    <property type="term" value="F:threonine deaminase activity"/>
    <property type="evidence" value="ECO:0007669"/>
    <property type="project" value="TreeGrafter"/>
</dbReference>